<dbReference type="HOGENOM" id="CLU_2561705_0_0_1"/>
<reference evidence="2 4" key="1">
    <citation type="journal article" date="2011" name="Nature">
        <title>The Medicago genome provides insight into the evolution of rhizobial symbioses.</title>
        <authorList>
            <person name="Young N.D."/>
            <person name="Debelle F."/>
            <person name="Oldroyd G.E."/>
            <person name="Geurts R."/>
            <person name="Cannon S.B."/>
            <person name="Udvardi M.K."/>
            <person name="Benedito V.A."/>
            <person name="Mayer K.F."/>
            <person name="Gouzy J."/>
            <person name="Schoof H."/>
            <person name="Van de Peer Y."/>
            <person name="Proost S."/>
            <person name="Cook D.R."/>
            <person name="Meyers B.C."/>
            <person name="Spannagl M."/>
            <person name="Cheung F."/>
            <person name="De Mita S."/>
            <person name="Krishnakumar V."/>
            <person name="Gundlach H."/>
            <person name="Zhou S."/>
            <person name="Mudge J."/>
            <person name="Bharti A.K."/>
            <person name="Murray J.D."/>
            <person name="Naoumkina M.A."/>
            <person name="Rosen B."/>
            <person name="Silverstein K.A."/>
            <person name="Tang H."/>
            <person name="Rombauts S."/>
            <person name="Zhao P.X."/>
            <person name="Zhou P."/>
            <person name="Barbe V."/>
            <person name="Bardou P."/>
            <person name="Bechner M."/>
            <person name="Bellec A."/>
            <person name="Berger A."/>
            <person name="Berges H."/>
            <person name="Bidwell S."/>
            <person name="Bisseling T."/>
            <person name="Choisne N."/>
            <person name="Couloux A."/>
            <person name="Denny R."/>
            <person name="Deshpande S."/>
            <person name="Dai X."/>
            <person name="Doyle J.J."/>
            <person name="Dudez A.M."/>
            <person name="Farmer A.D."/>
            <person name="Fouteau S."/>
            <person name="Franken C."/>
            <person name="Gibelin C."/>
            <person name="Gish J."/>
            <person name="Goldstein S."/>
            <person name="Gonzalez A.J."/>
            <person name="Green P.J."/>
            <person name="Hallab A."/>
            <person name="Hartog M."/>
            <person name="Hua A."/>
            <person name="Humphray S.J."/>
            <person name="Jeong D.H."/>
            <person name="Jing Y."/>
            <person name="Jocker A."/>
            <person name="Kenton S.M."/>
            <person name="Kim D.J."/>
            <person name="Klee K."/>
            <person name="Lai H."/>
            <person name="Lang C."/>
            <person name="Lin S."/>
            <person name="Macmil S.L."/>
            <person name="Magdelenat G."/>
            <person name="Matthews L."/>
            <person name="McCorrison J."/>
            <person name="Monaghan E.L."/>
            <person name="Mun J.H."/>
            <person name="Najar F.Z."/>
            <person name="Nicholson C."/>
            <person name="Noirot C."/>
            <person name="O'Bleness M."/>
            <person name="Paule C.R."/>
            <person name="Poulain J."/>
            <person name="Prion F."/>
            <person name="Qin B."/>
            <person name="Qu C."/>
            <person name="Retzel E.F."/>
            <person name="Riddle C."/>
            <person name="Sallet E."/>
            <person name="Samain S."/>
            <person name="Samson N."/>
            <person name="Sanders I."/>
            <person name="Saurat O."/>
            <person name="Scarpelli C."/>
            <person name="Schiex T."/>
            <person name="Segurens B."/>
            <person name="Severin A.J."/>
            <person name="Sherrier D.J."/>
            <person name="Shi R."/>
            <person name="Sims S."/>
            <person name="Singer S.R."/>
            <person name="Sinharoy S."/>
            <person name="Sterck L."/>
            <person name="Viollet A."/>
            <person name="Wang B.B."/>
            <person name="Wang K."/>
            <person name="Wang M."/>
            <person name="Wang X."/>
            <person name="Warfsmann J."/>
            <person name="Weissenbach J."/>
            <person name="White D.D."/>
            <person name="White J.D."/>
            <person name="Wiley G.B."/>
            <person name="Wincker P."/>
            <person name="Xing Y."/>
            <person name="Yang L."/>
            <person name="Yao Z."/>
            <person name="Ying F."/>
            <person name="Zhai J."/>
            <person name="Zhou L."/>
            <person name="Zuber A."/>
            <person name="Denarie J."/>
            <person name="Dixon R.A."/>
            <person name="May G.D."/>
            <person name="Schwartz D.C."/>
            <person name="Rogers J."/>
            <person name="Quetier F."/>
            <person name="Town C.D."/>
            <person name="Roe B.A."/>
        </authorList>
    </citation>
    <scope>NUCLEOTIDE SEQUENCE [LARGE SCALE GENOMIC DNA]</scope>
    <source>
        <strain evidence="2">A17</strain>
        <strain evidence="3 4">cv. Jemalong A17</strain>
    </source>
</reference>
<evidence type="ECO:0000313" key="4">
    <source>
        <dbReference type="Proteomes" id="UP000002051"/>
    </source>
</evidence>
<dbReference type="EnsemblPlants" id="KEH42408">
    <property type="protein sequence ID" value="KEH42408"/>
    <property type="gene ID" value="MTR_1g069135"/>
</dbReference>
<gene>
    <name evidence="2" type="ordered locus">MTR_1g069135</name>
</gene>
<protein>
    <submittedName>
        <fullName evidence="2">Transmembrane protein, putative</fullName>
    </submittedName>
</protein>
<dbReference type="EMBL" id="CM001217">
    <property type="protein sequence ID" value="KEH42408.1"/>
    <property type="molecule type" value="Genomic_DNA"/>
</dbReference>
<evidence type="ECO:0000313" key="2">
    <source>
        <dbReference type="EMBL" id="KEH42408.1"/>
    </source>
</evidence>
<dbReference type="AlphaFoldDB" id="A0A072VLY7"/>
<keyword evidence="1" id="KW-1133">Transmembrane helix</keyword>
<reference evidence="3" key="3">
    <citation type="submission" date="2015-04" db="UniProtKB">
        <authorList>
            <consortium name="EnsemblPlants"/>
        </authorList>
    </citation>
    <scope>IDENTIFICATION</scope>
    <source>
        <strain evidence="3">cv. Jemalong A17</strain>
    </source>
</reference>
<keyword evidence="1 2" id="KW-0812">Transmembrane</keyword>
<keyword evidence="1" id="KW-0472">Membrane</keyword>
<reference evidence="2 4" key="2">
    <citation type="journal article" date="2014" name="BMC Genomics">
        <title>An improved genome release (version Mt4.0) for the model legume Medicago truncatula.</title>
        <authorList>
            <person name="Tang H."/>
            <person name="Krishnakumar V."/>
            <person name="Bidwell S."/>
            <person name="Rosen B."/>
            <person name="Chan A."/>
            <person name="Zhou S."/>
            <person name="Gentzbittel L."/>
            <person name="Childs K.L."/>
            <person name="Yandell M."/>
            <person name="Gundlach H."/>
            <person name="Mayer K.F."/>
            <person name="Schwartz D.C."/>
            <person name="Town C.D."/>
        </authorList>
    </citation>
    <scope>GENOME REANNOTATION</scope>
    <source>
        <strain evidence="2">A17</strain>
        <strain evidence="3 4">cv. Jemalong A17</strain>
    </source>
</reference>
<keyword evidence="4" id="KW-1185">Reference proteome</keyword>
<feature type="transmembrane region" description="Helical" evidence="1">
    <location>
        <begin position="6"/>
        <end position="25"/>
    </location>
</feature>
<organism evidence="2 4">
    <name type="scientific">Medicago truncatula</name>
    <name type="common">Barrel medic</name>
    <name type="synonym">Medicago tribuloides</name>
    <dbReference type="NCBI Taxonomy" id="3880"/>
    <lineage>
        <taxon>Eukaryota</taxon>
        <taxon>Viridiplantae</taxon>
        <taxon>Streptophyta</taxon>
        <taxon>Embryophyta</taxon>
        <taxon>Tracheophyta</taxon>
        <taxon>Spermatophyta</taxon>
        <taxon>Magnoliopsida</taxon>
        <taxon>eudicotyledons</taxon>
        <taxon>Gunneridae</taxon>
        <taxon>Pentapetalae</taxon>
        <taxon>rosids</taxon>
        <taxon>fabids</taxon>
        <taxon>Fabales</taxon>
        <taxon>Fabaceae</taxon>
        <taxon>Papilionoideae</taxon>
        <taxon>50 kb inversion clade</taxon>
        <taxon>NPAAA clade</taxon>
        <taxon>Hologalegina</taxon>
        <taxon>IRL clade</taxon>
        <taxon>Trifolieae</taxon>
        <taxon>Medicago</taxon>
    </lineage>
</organism>
<sequence>MVWHLPHQIIIHFLIAWFGATGLLVRIKVAEFVGRGGSDISSRKVCLREIKVPMEELGVLRKELRRSEPKIEGGRLSWFIPK</sequence>
<evidence type="ECO:0000313" key="3">
    <source>
        <dbReference type="EnsemblPlants" id="KEH42408"/>
    </source>
</evidence>
<dbReference type="Proteomes" id="UP000002051">
    <property type="component" value="Unassembled WGS sequence"/>
</dbReference>
<proteinExistence type="predicted"/>
<accession>A0A072VLY7</accession>
<name>A0A072VLY7_MEDTR</name>
<evidence type="ECO:0000256" key="1">
    <source>
        <dbReference type="SAM" id="Phobius"/>
    </source>
</evidence>